<dbReference type="PANTHER" id="PTHR12636:SF5">
    <property type="entry name" value="RIBOSOMAL RNA SMALL SUBUNIT METHYLTRANSFERASE NEP1"/>
    <property type="match status" value="1"/>
</dbReference>
<evidence type="ECO:0000313" key="10">
    <source>
        <dbReference type="Proteomes" id="UP001164746"/>
    </source>
</evidence>
<reference evidence="9" key="1">
    <citation type="submission" date="2022-11" db="EMBL/GenBank/DDBJ databases">
        <title>Centuries of genome instability and evolution in soft-shell clam transmissible cancer (bioRxiv).</title>
        <authorList>
            <person name="Hart S.F.M."/>
            <person name="Yonemitsu M.A."/>
            <person name="Giersch R.M."/>
            <person name="Beal B.F."/>
            <person name="Arriagada G."/>
            <person name="Davis B.W."/>
            <person name="Ostrander E.A."/>
            <person name="Goff S.P."/>
            <person name="Metzger M.J."/>
        </authorList>
    </citation>
    <scope>NUCLEOTIDE SEQUENCE</scope>
    <source>
        <strain evidence="9">MELC-2E11</strain>
        <tissue evidence="9">Siphon/mantle</tissue>
    </source>
</reference>
<evidence type="ECO:0000256" key="5">
    <source>
        <dbReference type="ARBA" id="ARBA00022679"/>
    </source>
</evidence>
<gene>
    <name evidence="9" type="ORF">MAR_010180</name>
</gene>
<accession>A0ABY7E0V6</accession>
<sequence length="438" mass="48610">MASEQPPEKEKVIKSVLKTSSEKRLIVILEHASLESVKNGKTFELLNCDKHKHIAKKFKKDIASCRPDITHQCLLMLMDSPLNRAGLLQVYIHTEKNVLIEVNPQTRIPRTFDRFCGLMVQLLHKLSIHAADGPQKLLKVVKNPVTDHLPIGCKKIAMSFQAESCVDPRTLVPEKEPIVIVIGAMAHGSVKVDYTEDQYSISNYPLSGALTCAKLCTAFEEKRPLCTQHPECHSPVVIPTRQFPRHYHILVDCIGQKVGDLDPAKLHLLALLEAADADGQFLVKHGHLVLALSQPHLQRLLVFLQLFKGLEHKKQLLLIEPVCCNSLHSTLTYTLLLRESGFVSVLLSEEPGREPLIMTMNASSPSTCGETRFNDNARFPFTVLYSNESGIDLNHRCTSSVKATDLLSDSATSFMSMEWACPACILLEGLGVATSISS</sequence>
<comment type="similarity">
    <text evidence="1">Belongs to the class IV-like SAM-binding methyltransferase superfamily. RNA methyltransferase NEP1 family.</text>
</comment>
<dbReference type="InterPro" id="IPR029028">
    <property type="entry name" value="Alpha/beta_knot_MTases"/>
</dbReference>
<protein>
    <submittedName>
        <fullName evidence="9">NEP1-like protein</fullName>
    </submittedName>
</protein>
<dbReference type="CDD" id="cd18088">
    <property type="entry name" value="Nep1-like"/>
    <property type="match status" value="1"/>
</dbReference>
<keyword evidence="2" id="KW-0690">Ribosome biogenesis</keyword>
<evidence type="ECO:0000256" key="4">
    <source>
        <dbReference type="ARBA" id="ARBA00022603"/>
    </source>
</evidence>
<dbReference type="PANTHER" id="PTHR12636">
    <property type="entry name" value="NEP1/MRA1"/>
    <property type="match status" value="1"/>
</dbReference>
<dbReference type="SUPFAM" id="SSF75217">
    <property type="entry name" value="alpha/beta knot"/>
    <property type="match status" value="1"/>
</dbReference>
<evidence type="ECO:0000256" key="6">
    <source>
        <dbReference type="ARBA" id="ARBA00022691"/>
    </source>
</evidence>
<keyword evidence="3" id="KW-0698">rRNA processing</keyword>
<dbReference type="Gene3D" id="3.40.1280.10">
    <property type="match status" value="1"/>
</dbReference>
<keyword evidence="10" id="KW-1185">Reference proteome</keyword>
<evidence type="ECO:0000256" key="1">
    <source>
        <dbReference type="ARBA" id="ARBA00008115"/>
    </source>
</evidence>
<dbReference type="EMBL" id="CP111015">
    <property type="protein sequence ID" value="WAR03622.1"/>
    <property type="molecule type" value="Genomic_DNA"/>
</dbReference>
<dbReference type="Pfam" id="PF03587">
    <property type="entry name" value="EMG1"/>
    <property type="match status" value="1"/>
</dbReference>
<evidence type="ECO:0000256" key="2">
    <source>
        <dbReference type="ARBA" id="ARBA00022517"/>
    </source>
</evidence>
<keyword evidence="4" id="KW-0489">Methyltransferase</keyword>
<evidence type="ECO:0000256" key="3">
    <source>
        <dbReference type="ARBA" id="ARBA00022552"/>
    </source>
</evidence>
<evidence type="ECO:0000256" key="8">
    <source>
        <dbReference type="ARBA" id="ARBA00022884"/>
    </source>
</evidence>
<dbReference type="InterPro" id="IPR005304">
    <property type="entry name" value="Rbsml_bgen_MeTrfase_EMG1/NEP1"/>
</dbReference>
<organism evidence="9 10">
    <name type="scientific">Mya arenaria</name>
    <name type="common">Soft-shell clam</name>
    <dbReference type="NCBI Taxonomy" id="6604"/>
    <lineage>
        <taxon>Eukaryota</taxon>
        <taxon>Metazoa</taxon>
        <taxon>Spiralia</taxon>
        <taxon>Lophotrochozoa</taxon>
        <taxon>Mollusca</taxon>
        <taxon>Bivalvia</taxon>
        <taxon>Autobranchia</taxon>
        <taxon>Heteroconchia</taxon>
        <taxon>Euheterodonta</taxon>
        <taxon>Imparidentia</taxon>
        <taxon>Neoheterodontei</taxon>
        <taxon>Myida</taxon>
        <taxon>Myoidea</taxon>
        <taxon>Myidae</taxon>
        <taxon>Mya</taxon>
    </lineage>
</organism>
<keyword evidence="8" id="KW-0694">RNA-binding</keyword>
<dbReference type="Proteomes" id="UP001164746">
    <property type="component" value="Chromosome 4"/>
</dbReference>
<name>A0ABY7E0V6_MYAAR</name>
<dbReference type="InterPro" id="IPR029026">
    <property type="entry name" value="tRNA_m1G_MTases_N"/>
</dbReference>
<keyword evidence="6" id="KW-0949">S-adenosyl-L-methionine</keyword>
<feature type="non-terminal residue" evidence="9">
    <location>
        <position position="1"/>
    </location>
</feature>
<keyword evidence="7" id="KW-0699">rRNA-binding</keyword>
<keyword evidence="5" id="KW-0808">Transferase</keyword>
<evidence type="ECO:0000313" key="9">
    <source>
        <dbReference type="EMBL" id="WAR03622.1"/>
    </source>
</evidence>
<evidence type="ECO:0000256" key="7">
    <source>
        <dbReference type="ARBA" id="ARBA00022730"/>
    </source>
</evidence>
<proteinExistence type="inferred from homology"/>